<dbReference type="InterPro" id="IPR005829">
    <property type="entry name" value="Sugar_transporter_CS"/>
</dbReference>
<feature type="transmembrane region" description="Helical" evidence="9">
    <location>
        <begin position="421"/>
        <end position="444"/>
    </location>
</feature>
<feature type="transmembrane region" description="Helical" evidence="9">
    <location>
        <begin position="94"/>
        <end position="113"/>
    </location>
</feature>
<reference evidence="11" key="1">
    <citation type="submission" date="2020-01" db="EMBL/GenBank/DDBJ databases">
        <title>Identification and distribution of gene clusters putatively required for synthesis of sphingolipid metabolism inhibitors in phylogenetically diverse species of the filamentous fungus Fusarium.</title>
        <authorList>
            <person name="Kim H.-S."/>
            <person name="Busman M."/>
            <person name="Brown D.W."/>
            <person name="Divon H."/>
            <person name="Uhlig S."/>
            <person name="Proctor R.H."/>
        </authorList>
    </citation>
    <scope>NUCLEOTIDE SEQUENCE</scope>
    <source>
        <strain evidence="11">NRRL 53441</strain>
    </source>
</reference>
<feature type="transmembrane region" description="Helical" evidence="9">
    <location>
        <begin position="491"/>
        <end position="511"/>
    </location>
</feature>
<evidence type="ECO:0000256" key="1">
    <source>
        <dbReference type="ARBA" id="ARBA00004141"/>
    </source>
</evidence>
<keyword evidence="3 8" id="KW-0813">Transport</keyword>
<evidence type="ECO:0000256" key="8">
    <source>
        <dbReference type="RuleBase" id="RU003346"/>
    </source>
</evidence>
<proteinExistence type="inferred from homology"/>
<feature type="domain" description="Major facilitator superfamily (MFS) profile" evidence="10">
    <location>
        <begin position="25"/>
        <end position="515"/>
    </location>
</feature>
<evidence type="ECO:0000256" key="3">
    <source>
        <dbReference type="ARBA" id="ARBA00022448"/>
    </source>
</evidence>
<evidence type="ECO:0000256" key="6">
    <source>
        <dbReference type="ARBA" id="ARBA00023136"/>
    </source>
</evidence>
<dbReference type="NCBIfam" id="TIGR00879">
    <property type="entry name" value="SP"/>
    <property type="match status" value="1"/>
</dbReference>
<feature type="transmembrane region" description="Helical" evidence="9">
    <location>
        <begin position="191"/>
        <end position="215"/>
    </location>
</feature>
<dbReference type="PROSITE" id="PS00216">
    <property type="entry name" value="SUGAR_TRANSPORT_1"/>
    <property type="match status" value="1"/>
</dbReference>
<dbReference type="GO" id="GO:0005536">
    <property type="term" value="F:D-glucose binding"/>
    <property type="evidence" value="ECO:0007669"/>
    <property type="project" value="UniProtKB-ARBA"/>
</dbReference>
<dbReference type="CDD" id="cd17356">
    <property type="entry name" value="MFS_HXT"/>
    <property type="match status" value="1"/>
</dbReference>
<keyword evidence="6 9" id="KW-0472">Membrane</keyword>
<feature type="transmembrane region" description="Helical" evidence="9">
    <location>
        <begin position="20"/>
        <end position="38"/>
    </location>
</feature>
<comment type="caution">
    <text evidence="11">The sequence shown here is derived from an EMBL/GenBank/DDBJ whole genome shotgun (WGS) entry which is preliminary data.</text>
</comment>
<sequence>MGLLSKLSLARPRDDPGKAWPAIAVGFFVAFGGVLFGFDTYPLSRKRKLTDLFCSYDTGTIGGILAMPYWQREFSTGFVDAEGKPNINSSQESAIVSILSAGTFFGALASPLLSDWLGRRPGLMISTWVFNLGVVLHTVATDIPLFLAGRFFAGFGVGLISATSKEFVQPCGNAANSLQVPLYQSETAPKWIRGAIVGSYQWAITIGLLLAAVVNNATSKRDDSGSYRIPIALQLAWSLILFSGLLFLPETPRFLVKQSQMDKAAKALSRLRRLPTESPEIVHELNEVLANHEFEMSLGQSSYLQCFKPPMLKRQLTGMGVQALQQLTGINFIFYYGTKYFQNSGVSSGFVISMITSAINVASTVPGMYAIDKWGRRPMLLWGAIGMTISQLIVAVCGTLSTGQHDNGDIFIKNLGGQRAAVAFVCIYISIFASTWGPLVWVVTGEIFPLKTRAKSLSITTATNWLLNWALAFSTPYLVNYGDGNANLQSKIFFVWFGCCFLGIAFVWFFIYETKGLSLEQVDQLYEEVSVARKSVHWVPSNSWENRQDRGIKGEDKVELEEIGK</sequence>
<dbReference type="GO" id="GO:0010255">
    <property type="term" value="P:glucose mediated signaling pathway"/>
    <property type="evidence" value="ECO:0007669"/>
    <property type="project" value="UniProtKB-ARBA"/>
</dbReference>
<keyword evidence="7" id="KW-0325">Glycoprotein</keyword>
<organism evidence="11 12">
    <name type="scientific">Fusarium austroafricanum</name>
    <dbReference type="NCBI Taxonomy" id="2364996"/>
    <lineage>
        <taxon>Eukaryota</taxon>
        <taxon>Fungi</taxon>
        <taxon>Dikarya</taxon>
        <taxon>Ascomycota</taxon>
        <taxon>Pezizomycotina</taxon>
        <taxon>Sordariomycetes</taxon>
        <taxon>Hypocreomycetidae</taxon>
        <taxon>Hypocreales</taxon>
        <taxon>Nectriaceae</taxon>
        <taxon>Fusarium</taxon>
        <taxon>Fusarium concolor species complex</taxon>
    </lineage>
</organism>
<evidence type="ECO:0000256" key="4">
    <source>
        <dbReference type="ARBA" id="ARBA00022692"/>
    </source>
</evidence>
<dbReference type="Gene3D" id="1.20.1250.20">
    <property type="entry name" value="MFS general substrate transporter like domains"/>
    <property type="match status" value="1"/>
</dbReference>
<keyword evidence="4 9" id="KW-0812">Transmembrane</keyword>
<dbReference type="InterPro" id="IPR020846">
    <property type="entry name" value="MFS_dom"/>
</dbReference>
<dbReference type="AlphaFoldDB" id="A0A8H4KUJ5"/>
<dbReference type="InterPro" id="IPR050360">
    <property type="entry name" value="MFS_Sugar_Transporters"/>
</dbReference>
<dbReference type="InterPro" id="IPR003663">
    <property type="entry name" value="Sugar/inositol_transpt"/>
</dbReference>
<dbReference type="PROSITE" id="PS50850">
    <property type="entry name" value="MFS"/>
    <property type="match status" value="1"/>
</dbReference>
<dbReference type="InterPro" id="IPR036259">
    <property type="entry name" value="MFS_trans_sf"/>
</dbReference>
<keyword evidence="12" id="KW-1185">Reference proteome</keyword>
<dbReference type="SUPFAM" id="SSF103473">
    <property type="entry name" value="MFS general substrate transporter"/>
    <property type="match status" value="1"/>
</dbReference>
<dbReference type="Proteomes" id="UP000605986">
    <property type="component" value="Unassembled WGS sequence"/>
</dbReference>
<evidence type="ECO:0000256" key="9">
    <source>
        <dbReference type="SAM" id="Phobius"/>
    </source>
</evidence>
<evidence type="ECO:0000256" key="2">
    <source>
        <dbReference type="ARBA" id="ARBA00010992"/>
    </source>
</evidence>
<dbReference type="PANTHER" id="PTHR48022">
    <property type="entry name" value="PLASTIDIC GLUCOSE TRANSPORTER 4"/>
    <property type="match status" value="1"/>
</dbReference>
<feature type="transmembrane region" description="Helical" evidence="9">
    <location>
        <begin position="380"/>
        <end position="401"/>
    </location>
</feature>
<dbReference type="Pfam" id="PF00083">
    <property type="entry name" value="Sugar_tr"/>
    <property type="match status" value="1"/>
</dbReference>
<comment type="similarity">
    <text evidence="2 8">Belongs to the major facilitator superfamily. Sugar transporter (TC 2.A.1.1) family.</text>
</comment>
<dbReference type="PANTHER" id="PTHR48022:SF17">
    <property type="entry name" value="HEXOSE TRANSPORTER"/>
    <property type="match status" value="1"/>
</dbReference>
<evidence type="ECO:0000256" key="7">
    <source>
        <dbReference type="ARBA" id="ARBA00023180"/>
    </source>
</evidence>
<dbReference type="EMBL" id="JAADJG010000074">
    <property type="protein sequence ID" value="KAF4455959.1"/>
    <property type="molecule type" value="Genomic_DNA"/>
</dbReference>
<comment type="subcellular location">
    <subcellularLocation>
        <location evidence="1">Membrane</location>
        <topology evidence="1">Multi-pass membrane protein</topology>
    </subcellularLocation>
</comment>
<accession>A0A8H4KUJ5</accession>
<gene>
    <name evidence="11" type="ORF">F53441_1826</name>
</gene>
<evidence type="ECO:0000313" key="11">
    <source>
        <dbReference type="EMBL" id="KAF4455959.1"/>
    </source>
</evidence>
<feature type="transmembrane region" description="Helical" evidence="9">
    <location>
        <begin position="349"/>
        <end position="371"/>
    </location>
</feature>
<feature type="transmembrane region" description="Helical" evidence="9">
    <location>
        <begin position="227"/>
        <end position="248"/>
    </location>
</feature>
<evidence type="ECO:0000259" key="10">
    <source>
        <dbReference type="PROSITE" id="PS50850"/>
    </source>
</evidence>
<keyword evidence="5 9" id="KW-1133">Transmembrane helix</keyword>
<evidence type="ECO:0000313" key="12">
    <source>
        <dbReference type="Proteomes" id="UP000605986"/>
    </source>
</evidence>
<feature type="transmembrane region" description="Helical" evidence="9">
    <location>
        <begin position="125"/>
        <end position="147"/>
    </location>
</feature>
<dbReference type="GO" id="GO:0005351">
    <property type="term" value="F:carbohydrate:proton symporter activity"/>
    <property type="evidence" value="ECO:0007669"/>
    <property type="project" value="TreeGrafter"/>
</dbReference>
<dbReference type="InterPro" id="IPR005828">
    <property type="entry name" value="MFS_sugar_transport-like"/>
</dbReference>
<keyword evidence="11" id="KW-0762">Sugar transport</keyword>
<dbReference type="PRINTS" id="PR00171">
    <property type="entry name" value="SUGRTRNSPORT"/>
</dbReference>
<protein>
    <submittedName>
        <fullName evidence="11">Putative RCO3 glucose transporter</fullName>
    </submittedName>
</protein>
<evidence type="ECO:0000256" key="5">
    <source>
        <dbReference type="ARBA" id="ARBA00022989"/>
    </source>
</evidence>
<name>A0A8H4KUJ5_9HYPO</name>
<dbReference type="GO" id="GO:0005886">
    <property type="term" value="C:plasma membrane"/>
    <property type="evidence" value="ECO:0007669"/>
    <property type="project" value="UniProtKB-ARBA"/>
</dbReference>
<feature type="transmembrane region" description="Helical" evidence="9">
    <location>
        <begin position="456"/>
        <end position="479"/>
    </location>
</feature>
<dbReference type="FunFam" id="1.20.1250.20:FF:000115">
    <property type="entry name" value="High-affinity glucose transporter"/>
    <property type="match status" value="1"/>
</dbReference>
<dbReference type="OrthoDB" id="5141738at2759"/>